<name>A0A1M5ZEK6_9FIRM</name>
<dbReference type="EMBL" id="FQXV01000018">
    <property type="protein sequence ID" value="SHI22660.1"/>
    <property type="molecule type" value="Genomic_DNA"/>
</dbReference>
<feature type="compositionally biased region" description="Polar residues" evidence="1">
    <location>
        <begin position="30"/>
        <end position="44"/>
    </location>
</feature>
<protein>
    <recommendedName>
        <fullName evidence="5">Lipoprotein</fullName>
    </recommendedName>
</protein>
<accession>A0A1M5ZEK6</accession>
<dbReference type="RefSeq" id="WP_073082482.1">
    <property type="nucleotide sequence ID" value="NZ_FQXV01000018.1"/>
</dbReference>
<feature type="compositionally biased region" description="Low complexity" evidence="1">
    <location>
        <begin position="58"/>
        <end position="67"/>
    </location>
</feature>
<feature type="chain" id="PRO_5038653776" description="Lipoprotein" evidence="2">
    <location>
        <begin position="23"/>
        <end position="268"/>
    </location>
</feature>
<dbReference type="AlphaFoldDB" id="A0A1M5ZEK6"/>
<gene>
    <name evidence="3" type="ORF">SAMN02745823_03620</name>
</gene>
<feature type="region of interest" description="Disordered" evidence="1">
    <location>
        <begin position="241"/>
        <end position="268"/>
    </location>
</feature>
<dbReference type="Proteomes" id="UP000183995">
    <property type="component" value="Unassembled WGS sequence"/>
</dbReference>
<keyword evidence="4" id="KW-1185">Reference proteome</keyword>
<evidence type="ECO:0008006" key="5">
    <source>
        <dbReference type="Google" id="ProtNLM"/>
    </source>
</evidence>
<keyword evidence="2" id="KW-0732">Signal</keyword>
<feature type="signal peptide" evidence="2">
    <location>
        <begin position="1"/>
        <end position="22"/>
    </location>
</feature>
<evidence type="ECO:0000256" key="2">
    <source>
        <dbReference type="SAM" id="SignalP"/>
    </source>
</evidence>
<sequence>MKKAALLLLVFALLSIAGCSNSAAGADSKITPTPENTGASNAETASPDPTPSVSFLTPASPSAAAPSGDEQSPAATNNPSSSDGVSAALGAYKAVLENKSEFYSTESKKNVLFDDFLANKEIYGIVFKPERFAILDMDGDKVPEVVIELQAGEFFEVLHYDKDSVKGYLYGIRQLGQLKADGTFSWSNSASNWGYGKLSFEAAGDNKIDKTGYVDGDVNNSASTAYYVDNKSVTEDEFNSFSKKQDAKQDAPWHEFSQKNIDAEFQKS</sequence>
<reference evidence="3 4" key="1">
    <citation type="submission" date="2016-11" db="EMBL/GenBank/DDBJ databases">
        <authorList>
            <person name="Jaros S."/>
            <person name="Januszkiewicz K."/>
            <person name="Wedrychowicz H."/>
        </authorList>
    </citation>
    <scope>NUCLEOTIDE SEQUENCE [LARGE SCALE GENOMIC DNA]</scope>
    <source>
        <strain evidence="3 4">DSM 10068</strain>
    </source>
</reference>
<dbReference type="PROSITE" id="PS51257">
    <property type="entry name" value="PROKAR_LIPOPROTEIN"/>
    <property type="match status" value="1"/>
</dbReference>
<feature type="region of interest" description="Disordered" evidence="1">
    <location>
        <begin position="25"/>
        <end position="83"/>
    </location>
</feature>
<proteinExistence type="predicted"/>
<evidence type="ECO:0000313" key="4">
    <source>
        <dbReference type="Proteomes" id="UP000183995"/>
    </source>
</evidence>
<organism evidence="3 4">
    <name type="scientific">Sporobacter termitidis DSM 10068</name>
    <dbReference type="NCBI Taxonomy" id="1123282"/>
    <lineage>
        <taxon>Bacteria</taxon>
        <taxon>Bacillati</taxon>
        <taxon>Bacillota</taxon>
        <taxon>Clostridia</taxon>
        <taxon>Eubacteriales</taxon>
        <taxon>Oscillospiraceae</taxon>
        <taxon>Sporobacter</taxon>
    </lineage>
</organism>
<evidence type="ECO:0000256" key="1">
    <source>
        <dbReference type="SAM" id="MobiDB-lite"/>
    </source>
</evidence>
<feature type="compositionally biased region" description="Polar residues" evidence="1">
    <location>
        <begin position="69"/>
        <end position="83"/>
    </location>
</feature>
<dbReference type="OrthoDB" id="2086390at2"/>
<evidence type="ECO:0000313" key="3">
    <source>
        <dbReference type="EMBL" id="SHI22660.1"/>
    </source>
</evidence>
<feature type="compositionally biased region" description="Basic and acidic residues" evidence="1">
    <location>
        <begin position="243"/>
        <end position="268"/>
    </location>
</feature>